<dbReference type="PANTHER" id="PTHR47642:SF5">
    <property type="entry name" value="ATP-DEPENDENT DNA HELICASE"/>
    <property type="match status" value="1"/>
</dbReference>
<dbReference type="PaxDb" id="6945-B7P576"/>
<gene>
    <name evidence="1" type="ORF">IscW_ISCW001595</name>
</gene>
<reference evidence="1 3" key="1">
    <citation type="submission" date="2008-03" db="EMBL/GenBank/DDBJ databases">
        <title>Annotation of Ixodes scapularis.</title>
        <authorList>
            <consortium name="Ixodes scapularis Genome Project Consortium"/>
            <person name="Caler E."/>
            <person name="Hannick L.I."/>
            <person name="Bidwell S."/>
            <person name="Joardar V."/>
            <person name="Thiagarajan M."/>
            <person name="Amedeo P."/>
            <person name="Galinsky K.J."/>
            <person name="Schobel S."/>
            <person name="Inman J."/>
            <person name="Hostetler J."/>
            <person name="Miller J."/>
            <person name="Hammond M."/>
            <person name="Megy K."/>
            <person name="Lawson D."/>
            <person name="Kodira C."/>
            <person name="Sutton G."/>
            <person name="Meyer J."/>
            <person name="Hill C.A."/>
            <person name="Birren B."/>
            <person name="Nene V."/>
            <person name="Collins F."/>
            <person name="Alarcon-Chaidez F."/>
            <person name="Wikel S."/>
            <person name="Strausberg R."/>
        </authorList>
    </citation>
    <scope>NUCLEOTIDE SEQUENCE [LARGE SCALE GENOMIC DNA]</scope>
    <source>
        <strain evidence="3">Wikel</strain>
        <strain evidence="1">Wikel colony</strain>
    </source>
</reference>
<accession>B7P576</accession>
<protein>
    <submittedName>
        <fullName evidence="1 2">Uncharacterized protein</fullName>
    </submittedName>
</protein>
<keyword evidence="3" id="KW-1185">Reference proteome</keyword>
<name>B7P576_IXOSC</name>
<dbReference type="VEuPathDB" id="VectorBase:ISCW001595"/>
<dbReference type="EMBL" id="DS639692">
    <property type="protein sequence ID" value="EEC01748.1"/>
    <property type="molecule type" value="Genomic_DNA"/>
</dbReference>
<proteinExistence type="predicted"/>
<sequence>MTELWTDTFNPWIVTVLNSNMDLKFIIDGYSCAAYIVEYVNKSNYGGSSLHRQLVQLQVDHPELDFVALMKKVCINMLNSTEMSCQEAAWHLLRPPISEASCKVEFVPTMWASDRVKSHKEREEIDAECEHAEITDHTRFLQPYDEHCEVIVVKFGRNMEAVDAAQDRTVEAQATVTANNHGIEML</sequence>
<dbReference type="HOGENOM" id="CLU_1455977_0_0_1"/>
<dbReference type="PANTHER" id="PTHR47642">
    <property type="entry name" value="ATP-DEPENDENT DNA HELICASE"/>
    <property type="match status" value="1"/>
</dbReference>
<reference evidence="2" key="2">
    <citation type="submission" date="2020-05" db="UniProtKB">
        <authorList>
            <consortium name="EnsemblMetazoa"/>
        </authorList>
    </citation>
    <scope>IDENTIFICATION</scope>
    <source>
        <strain evidence="2">wikel</strain>
    </source>
</reference>
<dbReference type="VEuPathDB" id="VectorBase:ISCI001595"/>
<dbReference type="InterPro" id="IPR051055">
    <property type="entry name" value="PIF1_helicase"/>
</dbReference>
<evidence type="ECO:0000313" key="3">
    <source>
        <dbReference type="Proteomes" id="UP000001555"/>
    </source>
</evidence>
<dbReference type="EMBL" id="ABJB011116827">
    <property type="status" value="NOT_ANNOTATED_CDS"/>
    <property type="molecule type" value="Genomic_DNA"/>
</dbReference>
<dbReference type="AlphaFoldDB" id="B7P576"/>
<dbReference type="OrthoDB" id="6512014at2759"/>
<dbReference type="VEuPathDB" id="VectorBase:ISCP_011424"/>
<dbReference type="InParanoid" id="B7P576"/>
<organism>
    <name type="scientific">Ixodes scapularis</name>
    <name type="common">Black-legged tick</name>
    <name type="synonym">Deer tick</name>
    <dbReference type="NCBI Taxonomy" id="6945"/>
    <lineage>
        <taxon>Eukaryota</taxon>
        <taxon>Metazoa</taxon>
        <taxon>Ecdysozoa</taxon>
        <taxon>Arthropoda</taxon>
        <taxon>Chelicerata</taxon>
        <taxon>Arachnida</taxon>
        <taxon>Acari</taxon>
        <taxon>Parasitiformes</taxon>
        <taxon>Ixodida</taxon>
        <taxon>Ixodoidea</taxon>
        <taxon>Ixodidae</taxon>
        <taxon>Ixodinae</taxon>
        <taxon>Ixodes</taxon>
    </lineage>
</organism>
<dbReference type="Proteomes" id="UP000001555">
    <property type="component" value="Unassembled WGS sequence"/>
</dbReference>
<evidence type="ECO:0000313" key="1">
    <source>
        <dbReference type="EMBL" id="EEC01748.1"/>
    </source>
</evidence>
<dbReference type="EnsemblMetazoa" id="ISCW001595-RA">
    <property type="protein sequence ID" value="ISCW001595-PA"/>
    <property type="gene ID" value="ISCW001595"/>
</dbReference>
<evidence type="ECO:0000313" key="2">
    <source>
        <dbReference type="EnsemblMetazoa" id="ISCW001595-PA"/>
    </source>
</evidence>
<dbReference type="STRING" id="6945.B7P576"/>